<reference evidence="2 3" key="1">
    <citation type="journal article" date="2018" name="Int. J. Syst. Evol. Microbiol.">
        <title>Pseudooceanicola lipolyticus sp. nov., a marine alphaproteobacterium, reclassification of Oceanicola flagellatus as Pseudooceanicola flagellatus comb. nov. and emended description of the genus Pseudooceanicola.</title>
        <authorList>
            <person name="Huang M.-M."/>
            <person name="Guo L.-L."/>
            <person name="Wu Y.-H."/>
            <person name="Lai Q.-L."/>
            <person name="Shao Z.-Z."/>
            <person name="Wang C.-S."/>
            <person name="Wu M."/>
            <person name="Xu X.-W."/>
        </authorList>
    </citation>
    <scope>NUCLEOTIDE SEQUENCE [LARGE SCALE GENOMIC DNA]</scope>
    <source>
        <strain evidence="2 3">157</strain>
    </source>
</reference>
<comment type="caution">
    <text evidence="2">The sequence shown here is derived from an EMBL/GenBank/DDBJ whole genome shotgun (WGS) entry which is preliminary data.</text>
</comment>
<dbReference type="Gene3D" id="3.20.20.150">
    <property type="entry name" value="Divalent-metal-dependent TIM barrel enzymes"/>
    <property type="match status" value="1"/>
</dbReference>
<organism evidence="2 3">
    <name type="scientific">Pseudooceanicola lipolyticus</name>
    <dbReference type="NCBI Taxonomy" id="2029104"/>
    <lineage>
        <taxon>Bacteria</taxon>
        <taxon>Pseudomonadati</taxon>
        <taxon>Pseudomonadota</taxon>
        <taxon>Alphaproteobacteria</taxon>
        <taxon>Rhodobacterales</taxon>
        <taxon>Paracoccaceae</taxon>
        <taxon>Pseudooceanicola</taxon>
    </lineage>
</organism>
<accession>A0A2M8J1A2</accession>
<dbReference type="RefSeq" id="WP_100162634.1">
    <property type="nucleotide sequence ID" value="NZ_PGTB01000038.1"/>
</dbReference>
<proteinExistence type="predicted"/>
<evidence type="ECO:0000313" key="3">
    <source>
        <dbReference type="Proteomes" id="UP000231553"/>
    </source>
</evidence>
<protein>
    <submittedName>
        <fullName evidence="2">Isomerase</fullName>
    </submittedName>
</protein>
<dbReference type="InterPro" id="IPR013022">
    <property type="entry name" value="Xyl_isomerase-like_TIM-brl"/>
</dbReference>
<dbReference type="PANTHER" id="PTHR12110">
    <property type="entry name" value="HYDROXYPYRUVATE ISOMERASE"/>
    <property type="match status" value="1"/>
</dbReference>
<evidence type="ECO:0000313" key="2">
    <source>
        <dbReference type="EMBL" id="PJE36551.1"/>
    </source>
</evidence>
<keyword evidence="2" id="KW-0413">Isomerase</keyword>
<keyword evidence="3" id="KW-1185">Reference proteome</keyword>
<sequence length="281" mass="30251">MKAGFNLLLWTTHVTDALLPQLEQLKAAGYDGVEVPIFQGDPAQYRRLARQLGDIGLAATVVAIVQDEARNPISADPDHAAAGVDYLKWLVDCSVALGAEVLCGPFYQPLAQFSGAGPSAAEWARLVASQRAMAEHARDTGLVLAVEPLNRFECYALNTAEAAARLVAEVEVPGYGWTYDSFHANIEERDPAGVIADHGDGIRHVHISENDRGIPGRGHVDFAPVFAALARRGYDGWLTVEAFGHALPDIAAATKVWRPLFDSEESVYREALALIRAGGAK</sequence>
<dbReference type="InterPro" id="IPR036237">
    <property type="entry name" value="Xyl_isomerase-like_sf"/>
</dbReference>
<evidence type="ECO:0000259" key="1">
    <source>
        <dbReference type="Pfam" id="PF01261"/>
    </source>
</evidence>
<dbReference type="PANTHER" id="PTHR12110:SF41">
    <property type="entry name" value="INOSOSE DEHYDRATASE"/>
    <property type="match status" value="1"/>
</dbReference>
<name>A0A2M8J1A2_9RHOB</name>
<dbReference type="GO" id="GO:0016853">
    <property type="term" value="F:isomerase activity"/>
    <property type="evidence" value="ECO:0007669"/>
    <property type="project" value="UniProtKB-KW"/>
</dbReference>
<dbReference type="InterPro" id="IPR050312">
    <property type="entry name" value="IolE/XylAMocC-like"/>
</dbReference>
<dbReference type="OrthoDB" id="9801426at2"/>
<dbReference type="Pfam" id="PF01261">
    <property type="entry name" value="AP_endonuc_2"/>
    <property type="match status" value="1"/>
</dbReference>
<dbReference type="EMBL" id="PGTB01000038">
    <property type="protein sequence ID" value="PJE36551.1"/>
    <property type="molecule type" value="Genomic_DNA"/>
</dbReference>
<dbReference type="AlphaFoldDB" id="A0A2M8J1A2"/>
<feature type="domain" description="Xylose isomerase-like TIM barrel" evidence="1">
    <location>
        <begin position="22"/>
        <end position="274"/>
    </location>
</feature>
<gene>
    <name evidence="2" type="ORF">CVM52_11455</name>
</gene>
<dbReference type="Proteomes" id="UP000231553">
    <property type="component" value="Unassembled WGS sequence"/>
</dbReference>
<dbReference type="SUPFAM" id="SSF51658">
    <property type="entry name" value="Xylose isomerase-like"/>
    <property type="match status" value="1"/>
</dbReference>